<feature type="compositionally biased region" description="Low complexity" evidence="1">
    <location>
        <begin position="749"/>
        <end position="761"/>
    </location>
</feature>
<dbReference type="PANTHER" id="PTHR13526">
    <property type="entry name" value="TRANSCRIPTION FACTOR SPT20 HOMOLOG"/>
    <property type="match status" value="1"/>
</dbReference>
<feature type="compositionally biased region" description="Low complexity" evidence="1">
    <location>
        <begin position="789"/>
        <end position="801"/>
    </location>
</feature>
<sequence length="945" mass="101251">MVMKKVLFKVSKIGTRYPPKPKPNPSLGFVDNVVDATSTVNYQQLPRVQNDNDFTRKRSVYTHSDRFFNADVSFIVNIFPDGYTIDKSFKSNAAFQIASKYDPKVLHPYDRESQSLFAAIECCRVPANFFDDIHCKYKNGKVACEVRDWRKDSSEPGVSVSGPSIAATPSIRRISLKMSLDSIVRDIPQILKRDWAYGELLEAEAKILLALHAKIDLHPYPNFDRLCKKPKTVKLNLDFRAMRRKRLRQMSVPEKSNLGTDDSKPMIDQPSVVNMATQNVGQTPGMDQPDVANLATQNAGQRPVMDQLNSVNLAAQNVGPRPAMDQPNVVNLATQNVGQRPTINQPNSVNLGNQNVGQRPTIDQPNAVNLATQNVGQCNTTVPSPINHAPYTSIPTFPWTAFNAPGVSSTRSIVNLSSGNDGINSIVSAFEGGSQDSQSFSMANSDYRNRSNPLSFVGNQQQKIASHNALGASSSAPGASSTEAMQSSSFFYQDHQSSSMANSNNRNWSDPLALIGNHQQMTLEILDNTPGTAFNALRASSMRSMSLPSANHGIRSHVSAFDSRSRSNSLVYLGNQQQQLANNGGISSIIPFDGNKGNQDGHSSSVANMDNRNWSNPLAEVFNQHQLIPCKSGNEDNNQSNPLAIVGNQQQQTAASNMQYNASQTAANVPGASSAQGTVSLSLDNDGIQSIMDAFESKRGLQDGNCPPMAIEDNNQSNPLAFANNDAPAPAIGSTHRETSVVNSVPAVGGSRSSSSGTNSSMHPTQMAATLGSKPPLTIPILSAAIARRGAPRSGPRGVSPLSICNPNPGPSSVTTINAASNMDVKPSIAQRRHVVLGLTSCRQSSNAGGSQSDNLQVPSGSGSGARGRGSRGWGSRGRAPRGRAPFGQMNDMGPPPRMAVSNPSVSGLPSVSSGASLPSVSANNQEGARSKDWIDEEFIQSLMK</sequence>
<proteinExistence type="predicted"/>
<accession>A0A2U1PXV1</accession>
<feature type="region of interest" description="Disordered" evidence="1">
    <location>
        <begin position="843"/>
        <end position="934"/>
    </location>
</feature>
<evidence type="ECO:0000313" key="4">
    <source>
        <dbReference type="Proteomes" id="UP000245207"/>
    </source>
</evidence>
<reference evidence="3 4" key="1">
    <citation type="journal article" date="2018" name="Mol. Plant">
        <title>The genome of Artemisia annua provides insight into the evolution of Asteraceae family and artemisinin biosynthesis.</title>
        <authorList>
            <person name="Shen Q."/>
            <person name="Zhang L."/>
            <person name="Liao Z."/>
            <person name="Wang S."/>
            <person name="Yan T."/>
            <person name="Shi P."/>
            <person name="Liu M."/>
            <person name="Fu X."/>
            <person name="Pan Q."/>
            <person name="Wang Y."/>
            <person name="Lv Z."/>
            <person name="Lu X."/>
            <person name="Zhang F."/>
            <person name="Jiang W."/>
            <person name="Ma Y."/>
            <person name="Chen M."/>
            <person name="Hao X."/>
            <person name="Li L."/>
            <person name="Tang Y."/>
            <person name="Lv G."/>
            <person name="Zhou Y."/>
            <person name="Sun X."/>
            <person name="Brodelius P.E."/>
            <person name="Rose J.K.C."/>
            <person name="Tang K."/>
        </authorList>
    </citation>
    <scope>NUCLEOTIDE SEQUENCE [LARGE SCALE GENOMIC DNA]</scope>
    <source>
        <strain evidence="4">cv. Huhao1</strain>
        <tissue evidence="3">Leaf</tissue>
    </source>
</reference>
<dbReference type="Proteomes" id="UP000245207">
    <property type="component" value="Unassembled WGS sequence"/>
</dbReference>
<feature type="compositionally biased region" description="Low complexity" evidence="1">
    <location>
        <begin position="901"/>
        <end position="924"/>
    </location>
</feature>
<feature type="domain" description="Spt20-like SEP" evidence="2">
    <location>
        <begin position="71"/>
        <end position="226"/>
    </location>
</feature>
<dbReference type="EMBL" id="PKPP01000619">
    <property type="protein sequence ID" value="PWA90562.1"/>
    <property type="molecule type" value="Genomic_DNA"/>
</dbReference>
<evidence type="ECO:0000259" key="2">
    <source>
        <dbReference type="Pfam" id="PF12090"/>
    </source>
</evidence>
<name>A0A2U1PXV1_ARTAN</name>
<evidence type="ECO:0000256" key="1">
    <source>
        <dbReference type="SAM" id="MobiDB-lite"/>
    </source>
</evidence>
<keyword evidence="4" id="KW-1185">Reference proteome</keyword>
<evidence type="ECO:0000313" key="3">
    <source>
        <dbReference type="EMBL" id="PWA90562.1"/>
    </source>
</evidence>
<feature type="region of interest" description="Disordered" evidence="1">
    <location>
        <begin position="789"/>
        <end position="810"/>
    </location>
</feature>
<dbReference type="GO" id="GO:0000124">
    <property type="term" value="C:SAGA complex"/>
    <property type="evidence" value="ECO:0007669"/>
    <property type="project" value="InterPro"/>
</dbReference>
<dbReference type="GO" id="GO:0003712">
    <property type="term" value="F:transcription coregulator activity"/>
    <property type="evidence" value="ECO:0007669"/>
    <property type="project" value="InterPro"/>
</dbReference>
<dbReference type="STRING" id="35608.A0A2U1PXV1"/>
<dbReference type="PANTHER" id="PTHR13526:SF8">
    <property type="entry name" value="TRANSCRIPTION FACTOR SPT20 HOMOLOG"/>
    <property type="match status" value="1"/>
</dbReference>
<dbReference type="InterPro" id="IPR046468">
    <property type="entry name" value="Spt20-like_SEP"/>
</dbReference>
<dbReference type="GO" id="GO:0006357">
    <property type="term" value="P:regulation of transcription by RNA polymerase II"/>
    <property type="evidence" value="ECO:0007669"/>
    <property type="project" value="TreeGrafter"/>
</dbReference>
<dbReference type="AlphaFoldDB" id="A0A2U1PXV1"/>
<protein>
    <submittedName>
        <fullName evidence="3">Transcription factor Spt20</fullName>
    </submittedName>
</protein>
<dbReference type="Pfam" id="PF12090">
    <property type="entry name" value="Spt20_SEP"/>
    <property type="match status" value="1"/>
</dbReference>
<feature type="region of interest" description="Disordered" evidence="1">
    <location>
        <begin position="745"/>
        <end position="774"/>
    </location>
</feature>
<comment type="caution">
    <text evidence="3">The sequence shown here is derived from an EMBL/GenBank/DDBJ whole genome shotgun (WGS) entry which is preliminary data.</text>
</comment>
<feature type="compositionally biased region" description="Polar residues" evidence="1">
    <location>
        <begin position="843"/>
        <end position="858"/>
    </location>
</feature>
<feature type="compositionally biased region" description="Gly residues" evidence="1">
    <location>
        <begin position="862"/>
        <end position="876"/>
    </location>
</feature>
<dbReference type="InterPro" id="IPR021950">
    <property type="entry name" value="Spt20"/>
</dbReference>
<dbReference type="OrthoDB" id="1932706at2759"/>
<gene>
    <name evidence="3" type="ORF">CTI12_AA096510</name>
</gene>
<organism evidence="3 4">
    <name type="scientific">Artemisia annua</name>
    <name type="common">Sweet wormwood</name>
    <dbReference type="NCBI Taxonomy" id="35608"/>
    <lineage>
        <taxon>Eukaryota</taxon>
        <taxon>Viridiplantae</taxon>
        <taxon>Streptophyta</taxon>
        <taxon>Embryophyta</taxon>
        <taxon>Tracheophyta</taxon>
        <taxon>Spermatophyta</taxon>
        <taxon>Magnoliopsida</taxon>
        <taxon>eudicotyledons</taxon>
        <taxon>Gunneridae</taxon>
        <taxon>Pentapetalae</taxon>
        <taxon>asterids</taxon>
        <taxon>campanulids</taxon>
        <taxon>Asterales</taxon>
        <taxon>Asteraceae</taxon>
        <taxon>Asteroideae</taxon>
        <taxon>Anthemideae</taxon>
        <taxon>Artemisiinae</taxon>
        <taxon>Artemisia</taxon>
    </lineage>
</organism>